<feature type="domain" description="HIT" evidence="4">
    <location>
        <begin position="5"/>
        <end position="114"/>
    </location>
</feature>
<dbReference type="RefSeq" id="WP_095611013.1">
    <property type="nucleotide sequence ID" value="NZ_NMPM01000042.1"/>
</dbReference>
<comment type="caution">
    <text evidence="5">The sequence shown here is derived from an EMBL/GenBank/DDBJ whole genome shotgun (WGS) entry which is preliminary data.</text>
</comment>
<dbReference type="GO" id="GO:0003824">
    <property type="term" value="F:catalytic activity"/>
    <property type="evidence" value="ECO:0007669"/>
    <property type="project" value="InterPro"/>
</dbReference>
<evidence type="ECO:0000259" key="4">
    <source>
        <dbReference type="PROSITE" id="PS51084"/>
    </source>
</evidence>
<evidence type="ECO:0000256" key="2">
    <source>
        <dbReference type="PIRSR" id="PIRSR601310-3"/>
    </source>
</evidence>
<dbReference type="InterPro" id="IPR001310">
    <property type="entry name" value="Histidine_triad_HIT"/>
</dbReference>
<gene>
    <name evidence="5" type="ORF">CF392_08425</name>
</gene>
<evidence type="ECO:0000313" key="5">
    <source>
        <dbReference type="EMBL" id="PAV25986.1"/>
    </source>
</evidence>
<proteinExistence type="predicted"/>
<evidence type="ECO:0000256" key="1">
    <source>
        <dbReference type="PIRSR" id="PIRSR601310-1"/>
    </source>
</evidence>
<dbReference type="EMBL" id="NMPM01000042">
    <property type="protein sequence ID" value="PAV25986.1"/>
    <property type="molecule type" value="Genomic_DNA"/>
</dbReference>
<dbReference type="PRINTS" id="PR00332">
    <property type="entry name" value="HISTRIAD"/>
</dbReference>
<dbReference type="SUPFAM" id="SSF54197">
    <property type="entry name" value="HIT-like"/>
    <property type="match status" value="1"/>
</dbReference>
<dbReference type="CDD" id="cd01276">
    <property type="entry name" value="PKCI_related"/>
    <property type="match status" value="1"/>
</dbReference>
<feature type="short sequence motif" description="Histidine triad motif" evidence="2 3">
    <location>
        <begin position="98"/>
        <end position="102"/>
    </location>
</feature>
<keyword evidence="6" id="KW-1185">Reference proteome</keyword>
<dbReference type="InterPro" id="IPR036265">
    <property type="entry name" value="HIT-like_sf"/>
</dbReference>
<dbReference type="PANTHER" id="PTHR23089">
    <property type="entry name" value="HISTIDINE TRIAD HIT PROTEIN"/>
    <property type="match status" value="1"/>
</dbReference>
<name>A0A2A2I3W2_9GAMM</name>
<evidence type="ECO:0000313" key="6">
    <source>
        <dbReference type="Proteomes" id="UP000218332"/>
    </source>
</evidence>
<evidence type="ECO:0000256" key="3">
    <source>
        <dbReference type="PROSITE-ProRule" id="PRU00464"/>
    </source>
</evidence>
<dbReference type="PROSITE" id="PS51084">
    <property type="entry name" value="HIT_2"/>
    <property type="match status" value="1"/>
</dbReference>
<dbReference type="Proteomes" id="UP000218332">
    <property type="component" value="Unassembled WGS sequence"/>
</dbReference>
<sequence length="121" mass="13619">MSETIFDKIINREIPATIVYEDEQSLAFKDINPQAPVHLLIIPKRRIETINDVGEDDKDTVGHLFVVAAKLAKEMGFDEDGYRVVMNCNEKAGQSVYHIHLHLLAGKTLGWPPYSDTPKSV</sequence>
<dbReference type="Pfam" id="PF01230">
    <property type="entry name" value="HIT"/>
    <property type="match status" value="1"/>
</dbReference>
<dbReference type="AlphaFoldDB" id="A0A2A2I3W2"/>
<dbReference type="InterPro" id="IPR019808">
    <property type="entry name" value="Histidine_triad_CS"/>
</dbReference>
<accession>A0A2A2I3W2</accession>
<dbReference type="Gene3D" id="3.30.428.10">
    <property type="entry name" value="HIT-like"/>
    <property type="match status" value="1"/>
</dbReference>
<protein>
    <submittedName>
        <fullName evidence="5">Histidine triad nucleotide-binding protein</fullName>
    </submittedName>
</protein>
<reference evidence="5 6" key="1">
    <citation type="submission" date="2017-07" db="EMBL/GenBank/DDBJ databases">
        <title>Tamlnaduibacter salinus (Mi-7) genome sequencing.</title>
        <authorList>
            <person name="Verma A."/>
            <person name="Krishnamurthi S."/>
        </authorList>
    </citation>
    <scope>NUCLEOTIDE SEQUENCE [LARGE SCALE GENOMIC DNA]</scope>
    <source>
        <strain evidence="5 6">Mi-7</strain>
    </source>
</reference>
<dbReference type="PROSITE" id="PS00892">
    <property type="entry name" value="HIT_1"/>
    <property type="match status" value="1"/>
</dbReference>
<organism evidence="5 6">
    <name type="scientific">Tamilnaduibacter salinus</name>
    <dbReference type="NCBI Taxonomy" id="1484056"/>
    <lineage>
        <taxon>Bacteria</taxon>
        <taxon>Pseudomonadati</taxon>
        <taxon>Pseudomonadota</taxon>
        <taxon>Gammaproteobacteria</taxon>
        <taxon>Pseudomonadales</taxon>
        <taxon>Marinobacteraceae</taxon>
        <taxon>Tamilnaduibacter</taxon>
    </lineage>
</organism>
<dbReference type="InterPro" id="IPR011146">
    <property type="entry name" value="HIT-like"/>
</dbReference>
<feature type="active site" description="Tele-AMP-histidine intermediate" evidence="1">
    <location>
        <position position="100"/>
    </location>
</feature>